<dbReference type="Proteomes" id="UP000606991">
    <property type="component" value="Unassembled WGS sequence"/>
</dbReference>
<gene>
    <name evidence="1" type="ORF">JF886_14140</name>
</gene>
<name>A0A934N6J9_9BACT</name>
<evidence type="ECO:0000313" key="1">
    <source>
        <dbReference type="EMBL" id="MBJ7595968.1"/>
    </source>
</evidence>
<organism evidence="1 2">
    <name type="scientific">Candidatus Aeolococcus gillhamiae</name>
    <dbReference type="NCBI Taxonomy" id="3127015"/>
    <lineage>
        <taxon>Bacteria</taxon>
        <taxon>Bacillati</taxon>
        <taxon>Candidatus Dormiibacterota</taxon>
        <taxon>Candidatus Dormibacteria</taxon>
        <taxon>Candidatus Aeolococcales</taxon>
        <taxon>Candidatus Aeolococcaceae</taxon>
        <taxon>Candidatus Aeolococcus</taxon>
    </lineage>
</organism>
<evidence type="ECO:0000313" key="2">
    <source>
        <dbReference type="Proteomes" id="UP000606991"/>
    </source>
</evidence>
<dbReference type="AlphaFoldDB" id="A0A934N6J9"/>
<sequence>MTLLVHVESALHEYLLAASDFRRAIPLVGNGHEIALDDGLTPPLCQGGDQ</sequence>
<protein>
    <submittedName>
        <fullName evidence="1">Uncharacterized protein</fullName>
    </submittedName>
</protein>
<reference evidence="1 2" key="1">
    <citation type="submission" date="2020-10" db="EMBL/GenBank/DDBJ databases">
        <title>Ca. Dormibacterota MAGs.</title>
        <authorList>
            <person name="Montgomery K."/>
        </authorList>
    </citation>
    <scope>NUCLEOTIDE SEQUENCE [LARGE SCALE GENOMIC DNA]</scope>
    <source>
        <strain evidence="1">SC8812_S17_18</strain>
    </source>
</reference>
<comment type="caution">
    <text evidence="1">The sequence shown here is derived from an EMBL/GenBank/DDBJ whole genome shotgun (WGS) entry which is preliminary data.</text>
</comment>
<proteinExistence type="predicted"/>
<dbReference type="EMBL" id="JAEKNS010000143">
    <property type="protein sequence ID" value="MBJ7595968.1"/>
    <property type="molecule type" value="Genomic_DNA"/>
</dbReference>
<accession>A0A934N6J9</accession>
<dbReference type="RefSeq" id="WP_337313563.1">
    <property type="nucleotide sequence ID" value="NZ_JAEKNS010000143.1"/>
</dbReference>